<evidence type="ECO:0000313" key="2">
    <source>
        <dbReference type="Proteomes" id="UP000304953"/>
    </source>
</evidence>
<dbReference type="Proteomes" id="UP000304953">
    <property type="component" value="Unassembled WGS sequence"/>
</dbReference>
<sequence length="225" mass="26756">MKVTLKDFLYRYRHGWILSYLLIYLAWFAYLEQTVTRRFHVIHMPIDDYIPFIEVFVVPYLLWFGYVALAIAYFFFQDVQDYYKLCIFLFVGMTVFLVASTVYPHGHYLRPRVFERDNIFVTLVKGLYMVDTPTNLFPSIHVYNSIGVHLSIMHSEKLKEKKWIRRISFVLMMSIIASTMFLKQHSVFDVITGCIMAIVMYTLVYGGELLAGRKRVYRRYPEING</sequence>
<protein>
    <submittedName>
        <fullName evidence="1">Phosphatase PAP2 family protein</fullName>
    </submittedName>
</protein>
<evidence type="ECO:0000313" key="1">
    <source>
        <dbReference type="EMBL" id="TGY97114.1"/>
    </source>
</evidence>
<dbReference type="EMBL" id="SRYA01000010">
    <property type="protein sequence ID" value="TGY97114.1"/>
    <property type="molecule type" value="Genomic_DNA"/>
</dbReference>
<name>A0AC61RZ94_9FIRM</name>
<accession>A0AC61RZ94</accession>
<proteinExistence type="predicted"/>
<organism evidence="1 2">
    <name type="scientific">Petralouisia muris</name>
    <dbReference type="NCBI Taxonomy" id="3032872"/>
    <lineage>
        <taxon>Bacteria</taxon>
        <taxon>Bacillati</taxon>
        <taxon>Bacillota</taxon>
        <taxon>Clostridia</taxon>
        <taxon>Lachnospirales</taxon>
        <taxon>Lachnospiraceae</taxon>
        <taxon>Petralouisia</taxon>
    </lineage>
</organism>
<reference evidence="1" key="1">
    <citation type="submission" date="2019-04" db="EMBL/GenBank/DDBJ databases">
        <title>Microbes associate with the intestines of laboratory mice.</title>
        <authorList>
            <person name="Navarre W."/>
            <person name="Wong E."/>
            <person name="Huang K."/>
            <person name="Tropini C."/>
            <person name="Ng K."/>
            <person name="Yu B."/>
        </authorList>
    </citation>
    <scope>NUCLEOTIDE SEQUENCE</scope>
    <source>
        <strain evidence="1">NM01_1-7b</strain>
    </source>
</reference>
<keyword evidence="2" id="KW-1185">Reference proteome</keyword>
<gene>
    <name evidence="1" type="ORF">E5329_06600</name>
</gene>
<comment type="caution">
    <text evidence="1">The sequence shown here is derived from an EMBL/GenBank/DDBJ whole genome shotgun (WGS) entry which is preliminary data.</text>
</comment>